<evidence type="ECO:0000256" key="1">
    <source>
        <dbReference type="SAM" id="MobiDB-lite"/>
    </source>
</evidence>
<name>A0AAD8LM71_BABGI</name>
<keyword evidence="3" id="KW-1185">Reference proteome</keyword>
<reference evidence="2" key="1">
    <citation type="submission" date="2023-08" db="EMBL/GenBank/DDBJ databases">
        <title>Draft sequence of the Babesia gibsoni genome.</title>
        <authorList>
            <person name="Yamagishi J.Y."/>
            <person name="Xuan X.X."/>
        </authorList>
    </citation>
    <scope>NUCLEOTIDE SEQUENCE</scope>
    <source>
        <strain evidence="2">Azabu</strain>
    </source>
</reference>
<accession>A0AAD8LM71</accession>
<dbReference type="EMBL" id="JAVEPI010000005">
    <property type="protein sequence ID" value="KAK1441968.1"/>
    <property type="molecule type" value="Genomic_DNA"/>
</dbReference>
<proteinExistence type="predicted"/>
<gene>
    <name evidence="2" type="ORF">BgAZ_503000</name>
</gene>
<protein>
    <submittedName>
        <fullName evidence="2">Uncharacterized protein</fullName>
    </submittedName>
</protein>
<dbReference type="AlphaFoldDB" id="A0AAD8LM71"/>
<sequence length="787" mass="90400">MRQILKSSYGFVNQPHNSSFYGVNVNRQNVIQNQSIIPVIGAWRCVIRFFAMRNERDREQCNPTCLFDIIEHNGSIDSLKEEYDRFKCLRPDFDQNSFSYLYDLFDKIKYAGSLPLNKVIKLKSLLADMDTDLLQKALYDCMTTCSKKCEANILILLYQVLSGGATTVEIPPIATVHDIYNKENIDARSAVDSYKYEVYKEEINRYLTQMLEEHSKTMPPVPPPMAGSTAAISERKTELVELLGQEMEPMVKRSGAHIEVASRTMLKPAWLLKFYNDVRNIDPPSCGWELLKMEKDMCQKLYNDVINERFEEVRDQVLSTKEAETQNKSQDMPKLAMLAHCRKGQIAHVCKNISDWGRIEGDRIERLKKLYNVDLRETRGPIIPLCRQCIGGGKPLPQPFYVNPEDDPNYDPPGSTTASRLMRRLMRDDSNESDDYVLTDLETRERGLAFIAKELEPFEHLTQEELSDLVLRNCKKEYELGEATYRRRSRGRQIEDDNEKLEHPVLETDILNSAAMETGASNYSKAVTTEYKEKGHTHSPPKGYNVSREQLLTDVIVFLSTLEHLQWQFACAIDLPMETITAVDKSGDSITNPRPPLLKFTGWRFNESFHSCQLYIGESSRVNEYRKQLHSSTVVVNSPKKKKDLDKLLLFGDDPLFYLKDQEMLQQMIRSGVGLEIHFKLPGFTLPPEPSEQQKSSVFYRMSTSQPHPQLSCPYCGYIMFSHSVKAHDGESLTNPEYERAILQTDPSCPICNMATRKLKVRWTTGSRGYTEEPYPTPVEDEFGDEN</sequence>
<comment type="caution">
    <text evidence="2">The sequence shown here is derived from an EMBL/GenBank/DDBJ whole genome shotgun (WGS) entry which is preliminary data.</text>
</comment>
<feature type="region of interest" description="Disordered" evidence="1">
    <location>
        <begin position="767"/>
        <end position="787"/>
    </location>
</feature>
<organism evidence="2 3">
    <name type="scientific">Babesia gibsoni</name>
    <dbReference type="NCBI Taxonomy" id="33632"/>
    <lineage>
        <taxon>Eukaryota</taxon>
        <taxon>Sar</taxon>
        <taxon>Alveolata</taxon>
        <taxon>Apicomplexa</taxon>
        <taxon>Aconoidasida</taxon>
        <taxon>Piroplasmida</taxon>
        <taxon>Babesiidae</taxon>
        <taxon>Babesia</taxon>
    </lineage>
</organism>
<dbReference type="Proteomes" id="UP001230268">
    <property type="component" value="Unassembled WGS sequence"/>
</dbReference>
<evidence type="ECO:0000313" key="2">
    <source>
        <dbReference type="EMBL" id="KAK1441968.1"/>
    </source>
</evidence>
<evidence type="ECO:0000313" key="3">
    <source>
        <dbReference type="Proteomes" id="UP001230268"/>
    </source>
</evidence>